<protein>
    <submittedName>
        <fullName evidence="2">Uncharacterized protein</fullName>
    </submittedName>
</protein>
<gene>
    <name evidence="2" type="ORF">Pfl04_16710</name>
</gene>
<comment type="caution">
    <text evidence="2">The sequence shown here is derived from an EMBL/GenBank/DDBJ whole genome shotgun (WGS) entry which is preliminary data.</text>
</comment>
<dbReference type="RefSeq" id="WP_168076819.1">
    <property type="nucleotide sequence ID" value="NZ_BAAAQJ010000002.1"/>
</dbReference>
<dbReference type="InterPro" id="IPR045428">
    <property type="entry name" value="EACC1"/>
</dbReference>
<organism evidence="2 3">
    <name type="scientific">Planosporangium flavigriseum</name>
    <dbReference type="NCBI Taxonomy" id="373681"/>
    <lineage>
        <taxon>Bacteria</taxon>
        <taxon>Bacillati</taxon>
        <taxon>Actinomycetota</taxon>
        <taxon>Actinomycetes</taxon>
        <taxon>Micromonosporales</taxon>
        <taxon>Micromonosporaceae</taxon>
        <taxon>Planosporangium</taxon>
    </lineage>
</organism>
<feature type="region of interest" description="Disordered" evidence="1">
    <location>
        <begin position="28"/>
        <end position="50"/>
    </location>
</feature>
<accession>A0A8J3LK37</accession>
<evidence type="ECO:0000313" key="3">
    <source>
        <dbReference type="Proteomes" id="UP000653674"/>
    </source>
</evidence>
<sequence>MQLRVRVADGSIDEARSLFTWLQDEPRVRTHGEPTMSDGDGSADPGHADHMGPGLDVLGLVIGSGLTTAQLVLSIIMWRASHGRPVRVIIERDGREVPVDTDDAAEAEAIAAKVETG</sequence>
<name>A0A8J3LK37_9ACTN</name>
<dbReference type="EMBL" id="BONU01000008">
    <property type="protein sequence ID" value="GIG73267.1"/>
    <property type="molecule type" value="Genomic_DNA"/>
</dbReference>
<dbReference type="Proteomes" id="UP000653674">
    <property type="component" value="Unassembled WGS sequence"/>
</dbReference>
<evidence type="ECO:0000313" key="2">
    <source>
        <dbReference type="EMBL" id="GIG73267.1"/>
    </source>
</evidence>
<reference evidence="2" key="1">
    <citation type="submission" date="2021-01" db="EMBL/GenBank/DDBJ databases">
        <title>Whole genome shotgun sequence of Planosporangium flavigriseum NBRC 105377.</title>
        <authorList>
            <person name="Komaki H."/>
            <person name="Tamura T."/>
        </authorList>
    </citation>
    <scope>NUCLEOTIDE SEQUENCE</scope>
    <source>
        <strain evidence="2">NBRC 105377</strain>
    </source>
</reference>
<evidence type="ECO:0000256" key="1">
    <source>
        <dbReference type="SAM" id="MobiDB-lite"/>
    </source>
</evidence>
<keyword evidence="3" id="KW-1185">Reference proteome</keyword>
<dbReference type="Pfam" id="PF19953">
    <property type="entry name" value="EACC1"/>
    <property type="match status" value="1"/>
</dbReference>
<dbReference type="AlphaFoldDB" id="A0A8J3LK37"/>
<proteinExistence type="predicted"/>